<accession>A0A1I3HDC0</accession>
<dbReference type="OrthoDB" id="703589at2"/>
<name>A0A1I3HDC0_9SPHI</name>
<evidence type="ECO:0000313" key="2">
    <source>
        <dbReference type="EMBL" id="SFI33560.1"/>
    </source>
</evidence>
<dbReference type="AlphaFoldDB" id="A0A1I3HDC0"/>
<gene>
    <name evidence="2" type="ORF">SAMN05444682_103311</name>
</gene>
<keyword evidence="1" id="KW-0472">Membrane</keyword>
<organism evidence="2 3">
    <name type="scientific">Parapedobacter indicus</name>
    <dbReference type="NCBI Taxonomy" id="1477437"/>
    <lineage>
        <taxon>Bacteria</taxon>
        <taxon>Pseudomonadati</taxon>
        <taxon>Bacteroidota</taxon>
        <taxon>Sphingobacteriia</taxon>
        <taxon>Sphingobacteriales</taxon>
        <taxon>Sphingobacteriaceae</taxon>
        <taxon>Parapedobacter</taxon>
    </lineage>
</organism>
<sequence>MTSQFLFGKINLFYFTRGFALMAILLCIFSCSKDDTAPEDKQELQAEIGNLPGLGEQSGIPQGETFQLPDGITVDGLITGDYCEEAEIRIGSGHYVTVCVGLRNDNDQEVTVIFPGGLILISESDDYQNGVIVEKTTVVLPPKKTTRFIFHTYCGNASRSAASSAAVYTFGPVTSSKLIGRLINDLKNKKIAASEYWDGADFTDTYYELESTVQALVWQITDGIAFMDWETFEYLYEQQLNELPNK</sequence>
<dbReference type="EMBL" id="FOQO01000003">
    <property type="protein sequence ID" value="SFI33560.1"/>
    <property type="molecule type" value="Genomic_DNA"/>
</dbReference>
<evidence type="ECO:0000313" key="3">
    <source>
        <dbReference type="Proteomes" id="UP000198670"/>
    </source>
</evidence>
<evidence type="ECO:0000256" key="1">
    <source>
        <dbReference type="SAM" id="Phobius"/>
    </source>
</evidence>
<reference evidence="2 3" key="1">
    <citation type="submission" date="2016-10" db="EMBL/GenBank/DDBJ databases">
        <authorList>
            <person name="de Groot N.N."/>
        </authorList>
    </citation>
    <scope>NUCLEOTIDE SEQUENCE [LARGE SCALE GENOMIC DNA]</scope>
    <source>
        <strain evidence="2 3">RK1</strain>
    </source>
</reference>
<dbReference type="RefSeq" id="WP_090626086.1">
    <property type="nucleotide sequence ID" value="NZ_FOQO01000003.1"/>
</dbReference>
<keyword evidence="1" id="KW-1133">Transmembrane helix</keyword>
<dbReference type="Proteomes" id="UP000198670">
    <property type="component" value="Unassembled WGS sequence"/>
</dbReference>
<proteinExistence type="predicted"/>
<keyword evidence="3" id="KW-1185">Reference proteome</keyword>
<keyword evidence="1" id="KW-0812">Transmembrane</keyword>
<protein>
    <submittedName>
        <fullName evidence="2">Uncharacterized protein</fullName>
    </submittedName>
</protein>
<feature type="transmembrane region" description="Helical" evidence="1">
    <location>
        <begin position="12"/>
        <end position="31"/>
    </location>
</feature>